<dbReference type="OrthoDB" id="194954at2"/>
<dbReference type="AlphaFoldDB" id="A0A2S7TYW0"/>
<name>A0A2S7TYW0_9BACT</name>
<gene>
    <name evidence="1" type="ORF">BSZ32_05095</name>
</gene>
<evidence type="ECO:0000313" key="2">
    <source>
        <dbReference type="Proteomes" id="UP000239907"/>
    </source>
</evidence>
<comment type="caution">
    <text evidence="1">The sequence shown here is derived from an EMBL/GenBank/DDBJ whole genome shotgun (WGS) entry which is preliminary data.</text>
</comment>
<accession>A0A2S7TYW0</accession>
<dbReference type="Proteomes" id="UP000239907">
    <property type="component" value="Unassembled WGS sequence"/>
</dbReference>
<proteinExistence type="predicted"/>
<dbReference type="EMBL" id="MQWA01000001">
    <property type="protein sequence ID" value="PQJ27936.1"/>
    <property type="molecule type" value="Genomic_DNA"/>
</dbReference>
<organism evidence="1 2">
    <name type="scientific">Rubritalea profundi</name>
    <dbReference type="NCBI Taxonomy" id="1658618"/>
    <lineage>
        <taxon>Bacteria</taxon>
        <taxon>Pseudomonadati</taxon>
        <taxon>Verrucomicrobiota</taxon>
        <taxon>Verrucomicrobiia</taxon>
        <taxon>Verrucomicrobiales</taxon>
        <taxon>Rubritaleaceae</taxon>
        <taxon>Rubritalea</taxon>
    </lineage>
</organism>
<protein>
    <submittedName>
        <fullName evidence="1">Uncharacterized protein</fullName>
    </submittedName>
</protein>
<keyword evidence="2" id="KW-1185">Reference proteome</keyword>
<dbReference type="RefSeq" id="WP_105042430.1">
    <property type="nucleotide sequence ID" value="NZ_MQWA01000001.1"/>
</dbReference>
<sequence length="105" mass="11276">MSVDGLDVMDGKSASTKKRGYMIEPGKTLSVKGFRTSDAAVAAFKFSSVDTSYSNLRHGTTRNVGVIGMAVFTEKGIDPWRWNGGELDARNAAQAFAEAPMLKAQ</sequence>
<reference evidence="1 2" key="1">
    <citation type="submission" date="2016-12" db="EMBL/GenBank/DDBJ databases">
        <title>Study of bacterial adaptation to deep sea.</title>
        <authorList>
            <person name="Song J."/>
            <person name="Yoshizawa S."/>
            <person name="Kogure K."/>
        </authorList>
    </citation>
    <scope>NUCLEOTIDE SEQUENCE [LARGE SCALE GENOMIC DNA]</scope>
    <source>
        <strain evidence="1 2">SAORIC-165</strain>
    </source>
</reference>
<evidence type="ECO:0000313" key="1">
    <source>
        <dbReference type="EMBL" id="PQJ27936.1"/>
    </source>
</evidence>